<dbReference type="Proteomes" id="UP000244755">
    <property type="component" value="Chromosome 1"/>
</dbReference>
<reference evidence="2 3" key="1">
    <citation type="submission" date="2018-04" db="EMBL/GenBank/DDBJ databases">
        <title>Methylobacterium sp. PR1016A genome.</title>
        <authorList>
            <person name="Park W."/>
        </authorList>
    </citation>
    <scope>NUCLEOTIDE SEQUENCE [LARGE SCALE GENOMIC DNA]</scope>
    <source>
        <strain evidence="2 3">PR1016A</strain>
    </source>
</reference>
<dbReference type="AlphaFoldDB" id="A0A2R4WQC7"/>
<dbReference type="EMBL" id="CP028843">
    <property type="protein sequence ID" value="AWB23732.1"/>
    <property type="molecule type" value="Genomic_DNA"/>
</dbReference>
<evidence type="ECO:0000313" key="3">
    <source>
        <dbReference type="Proteomes" id="UP000244755"/>
    </source>
</evidence>
<organism evidence="2 3">
    <name type="scientific">Methylobacterium currus</name>
    <dbReference type="NCBI Taxonomy" id="2051553"/>
    <lineage>
        <taxon>Bacteria</taxon>
        <taxon>Pseudomonadati</taxon>
        <taxon>Pseudomonadota</taxon>
        <taxon>Alphaproteobacteria</taxon>
        <taxon>Hyphomicrobiales</taxon>
        <taxon>Methylobacteriaceae</taxon>
        <taxon>Methylobacterium</taxon>
    </lineage>
</organism>
<dbReference type="KEGG" id="mee:DA075_24920"/>
<proteinExistence type="predicted"/>
<evidence type="ECO:0000313" key="2">
    <source>
        <dbReference type="EMBL" id="AWB23732.1"/>
    </source>
</evidence>
<evidence type="ECO:0000256" key="1">
    <source>
        <dbReference type="SAM" id="MobiDB-lite"/>
    </source>
</evidence>
<accession>A0A2R4WQC7</accession>
<name>A0A2R4WQC7_9HYPH</name>
<protein>
    <submittedName>
        <fullName evidence="2">Uncharacterized protein</fullName>
    </submittedName>
</protein>
<feature type="region of interest" description="Disordered" evidence="1">
    <location>
        <begin position="1"/>
        <end position="20"/>
    </location>
</feature>
<keyword evidence="3" id="KW-1185">Reference proteome</keyword>
<gene>
    <name evidence="2" type="ORF">DA075_24920</name>
</gene>
<sequence length="67" mass="7210">MEPGDGVNGPFHGRRVRGKRDAATEAWLRNEVVKTDDAICAIRIVAGLGTMCALVFAHAMQLGCAER</sequence>